<keyword evidence="2" id="KW-1185">Reference proteome</keyword>
<reference evidence="1 2" key="1">
    <citation type="submission" date="2015-05" db="EMBL/GenBank/DDBJ databases">
        <title>Evolution of Trichinella species and genotypes.</title>
        <authorList>
            <person name="Korhonen P.K."/>
            <person name="Edoardo P."/>
            <person name="Giuseppe L.R."/>
            <person name="Gasser R.B."/>
        </authorList>
    </citation>
    <scope>NUCLEOTIDE SEQUENCE [LARGE SCALE GENOMIC DNA]</scope>
    <source>
        <strain evidence="1">ISS10</strain>
    </source>
</reference>
<evidence type="ECO:0000313" key="2">
    <source>
        <dbReference type="Proteomes" id="UP000054721"/>
    </source>
</evidence>
<comment type="caution">
    <text evidence="1">The sequence shown here is derived from an EMBL/GenBank/DDBJ whole genome shotgun (WGS) entry which is preliminary data.</text>
</comment>
<dbReference type="AlphaFoldDB" id="A0A0V1KHL9"/>
<organism evidence="1 2">
    <name type="scientific">Trichinella nativa</name>
    <dbReference type="NCBI Taxonomy" id="6335"/>
    <lineage>
        <taxon>Eukaryota</taxon>
        <taxon>Metazoa</taxon>
        <taxon>Ecdysozoa</taxon>
        <taxon>Nematoda</taxon>
        <taxon>Enoplea</taxon>
        <taxon>Dorylaimia</taxon>
        <taxon>Trichinellida</taxon>
        <taxon>Trichinellidae</taxon>
        <taxon>Trichinella</taxon>
    </lineage>
</organism>
<name>A0A0V1KHL9_9BILA</name>
<accession>A0A0V1KHL9</accession>
<gene>
    <name evidence="1" type="ORF">T02_4018</name>
</gene>
<dbReference type="EMBL" id="JYDW01002309">
    <property type="protein sequence ID" value="KRZ46758.1"/>
    <property type="molecule type" value="Genomic_DNA"/>
</dbReference>
<dbReference type="Proteomes" id="UP000054721">
    <property type="component" value="Unassembled WGS sequence"/>
</dbReference>
<sequence length="36" mass="3799">MEGATETKFGAELCQCLANTEVDAHGQLLDGTQGPY</sequence>
<protein>
    <submittedName>
        <fullName evidence="1">Uncharacterized protein</fullName>
    </submittedName>
</protein>
<proteinExistence type="predicted"/>
<evidence type="ECO:0000313" key="1">
    <source>
        <dbReference type="EMBL" id="KRZ46758.1"/>
    </source>
</evidence>